<proteinExistence type="predicted"/>
<protein>
    <submittedName>
        <fullName evidence="1">Helix-turn-helix transcriptional regulator</fullName>
    </submittedName>
</protein>
<dbReference type="InterPro" id="IPR010982">
    <property type="entry name" value="Lambda_DNA-bd_dom_sf"/>
</dbReference>
<dbReference type="Pfam" id="PF01381">
    <property type="entry name" value="HTH_3"/>
    <property type="match status" value="1"/>
</dbReference>
<dbReference type="RefSeq" id="WP_003374239.1">
    <property type="nucleotide sequence ID" value="NZ_JACBBA010000001.1"/>
</dbReference>
<evidence type="ECO:0000313" key="2">
    <source>
        <dbReference type="Proteomes" id="UP000486903"/>
    </source>
</evidence>
<evidence type="ECO:0000313" key="1">
    <source>
        <dbReference type="EMBL" id="NFV27684.1"/>
    </source>
</evidence>
<name>A0A6B4JIM3_CLOBO</name>
<dbReference type="InterPro" id="IPR001387">
    <property type="entry name" value="Cro/C1-type_HTH"/>
</dbReference>
<reference evidence="1 2" key="1">
    <citation type="submission" date="2019-04" db="EMBL/GenBank/DDBJ databases">
        <title>Genome sequencing of Clostridium botulinum Groups I-IV and Clostridium butyricum.</title>
        <authorList>
            <person name="Brunt J."/>
            <person name="Van Vliet A.H.M."/>
            <person name="Stringer S.C."/>
            <person name="Carter A.T."/>
            <person name="Peck M.W."/>
        </authorList>
    </citation>
    <scope>NUCLEOTIDE SEQUENCE [LARGE SCALE GENOMIC DNA]</scope>
    <source>
        <strain evidence="1 2">BL81</strain>
    </source>
</reference>
<accession>A0A6B4JIM3</accession>
<dbReference type="GO" id="GO:0003677">
    <property type="term" value="F:DNA binding"/>
    <property type="evidence" value="ECO:0007669"/>
    <property type="project" value="InterPro"/>
</dbReference>
<dbReference type="CDD" id="cd00093">
    <property type="entry name" value="HTH_XRE"/>
    <property type="match status" value="1"/>
</dbReference>
<dbReference type="Gene3D" id="1.10.260.40">
    <property type="entry name" value="lambda repressor-like DNA-binding domains"/>
    <property type="match status" value="1"/>
</dbReference>
<dbReference type="AlphaFoldDB" id="A0A6B4JIM3"/>
<sequence length="118" mass="13548">MEFIDRLVGWMKENKIKQAEISDKANMSRSYISKVVNGNKPPSENLINVLAKMSGKSVHWWLFGEDEYKGLASLNALIDTFIKGGEIKEDGTYDKDIEMILKTMLDKEIRDKLKKAQH</sequence>
<comment type="caution">
    <text evidence="1">The sequence shown here is derived from an EMBL/GenBank/DDBJ whole genome shotgun (WGS) entry which is preliminary data.</text>
</comment>
<dbReference type="SUPFAM" id="SSF47413">
    <property type="entry name" value="lambda repressor-like DNA-binding domains"/>
    <property type="match status" value="1"/>
</dbReference>
<dbReference type="SMART" id="SM00530">
    <property type="entry name" value="HTH_XRE"/>
    <property type="match status" value="1"/>
</dbReference>
<dbReference type="Proteomes" id="UP000486903">
    <property type="component" value="Unassembled WGS sequence"/>
</dbReference>
<organism evidence="1 2">
    <name type="scientific">Clostridium botulinum</name>
    <dbReference type="NCBI Taxonomy" id="1491"/>
    <lineage>
        <taxon>Bacteria</taxon>
        <taxon>Bacillati</taxon>
        <taxon>Bacillota</taxon>
        <taxon>Clostridia</taxon>
        <taxon>Eubacteriales</taxon>
        <taxon>Clostridiaceae</taxon>
        <taxon>Clostridium</taxon>
    </lineage>
</organism>
<dbReference type="EMBL" id="SXFB01000019">
    <property type="protein sequence ID" value="NFV27684.1"/>
    <property type="molecule type" value="Genomic_DNA"/>
</dbReference>
<dbReference type="PROSITE" id="PS50943">
    <property type="entry name" value="HTH_CROC1"/>
    <property type="match status" value="1"/>
</dbReference>
<gene>
    <name evidence="1" type="ORF">FDG31_16300</name>
</gene>